<dbReference type="GO" id="GO:0016740">
    <property type="term" value="F:transferase activity"/>
    <property type="evidence" value="ECO:0007669"/>
    <property type="project" value="UniProtKB-KW"/>
</dbReference>
<evidence type="ECO:0000259" key="14">
    <source>
        <dbReference type="PROSITE" id="PS50982"/>
    </source>
</evidence>
<dbReference type="Gene3D" id="2.30.30.1150">
    <property type="match status" value="1"/>
</dbReference>
<evidence type="ECO:0000256" key="10">
    <source>
        <dbReference type="PROSITE-ProRule" id="PRU00146"/>
    </source>
</evidence>
<evidence type="ECO:0000256" key="5">
    <source>
        <dbReference type="ARBA" id="ARBA00022833"/>
    </source>
</evidence>
<dbReference type="SUPFAM" id="SSF54171">
    <property type="entry name" value="DNA-binding domain"/>
    <property type="match status" value="1"/>
</dbReference>
<keyword evidence="3" id="KW-0479">Metal-binding</keyword>
<dbReference type="PROSITE" id="PS51543">
    <property type="entry name" value="FYRC"/>
    <property type="match status" value="1"/>
</dbReference>
<feature type="domain" description="DDT" evidence="13">
    <location>
        <begin position="706"/>
        <end position="769"/>
    </location>
</feature>
<dbReference type="InterPro" id="IPR019787">
    <property type="entry name" value="Znf_PHD-finger"/>
</dbReference>
<dbReference type="CDD" id="cd15519">
    <property type="entry name" value="PHD1_Lid2p_like"/>
    <property type="match status" value="1"/>
</dbReference>
<protein>
    <submittedName>
        <fullName evidence="15">Methyl-CpG-binding domain-containing protein 9</fullName>
    </submittedName>
</protein>
<feature type="domain" description="PHD-type" evidence="12">
    <location>
        <begin position="71"/>
        <end position="123"/>
    </location>
</feature>
<dbReference type="Proteomes" id="UP001180020">
    <property type="component" value="Unassembled WGS sequence"/>
</dbReference>
<organism evidence="15 16">
    <name type="scientific">Acorus calamus</name>
    <name type="common">Sweet flag</name>
    <dbReference type="NCBI Taxonomy" id="4465"/>
    <lineage>
        <taxon>Eukaryota</taxon>
        <taxon>Viridiplantae</taxon>
        <taxon>Streptophyta</taxon>
        <taxon>Embryophyta</taxon>
        <taxon>Tracheophyta</taxon>
        <taxon>Spermatophyta</taxon>
        <taxon>Magnoliopsida</taxon>
        <taxon>Liliopsida</taxon>
        <taxon>Acoraceae</taxon>
        <taxon>Acorus</taxon>
    </lineage>
</organism>
<keyword evidence="5" id="KW-0862">Zinc</keyword>
<dbReference type="PROSITE" id="PS51542">
    <property type="entry name" value="FYRN"/>
    <property type="match status" value="1"/>
</dbReference>
<dbReference type="Pfam" id="PF00628">
    <property type="entry name" value="PHD"/>
    <property type="match status" value="2"/>
</dbReference>
<keyword evidence="16" id="KW-1185">Reference proteome</keyword>
<dbReference type="Pfam" id="PF02791">
    <property type="entry name" value="DDT"/>
    <property type="match status" value="1"/>
</dbReference>
<evidence type="ECO:0000256" key="1">
    <source>
        <dbReference type="ARBA" id="ARBA00004123"/>
    </source>
</evidence>
<evidence type="ECO:0000256" key="3">
    <source>
        <dbReference type="ARBA" id="ARBA00022723"/>
    </source>
</evidence>
<evidence type="ECO:0000256" key="7">
    <source>
        <dbReference type="ARBA" id="ARBA00023125"/>
    </source>
</evidence>
<dbReference type="GO" id="GO:0140993">
    <property type="term" value="F:histone modifying activity"/>
    <property type="evidence" value="ECO:0007669"/>
    <property type="project" value="UniProtKB-ARBA"/>
</dbReference>
<evidence type="ECO:0000313" key="16">
    <source>
        <dbReference type="Proteomes" id="UP001180020"/>
    </source>
</evidence>
<evidence type="ECO:0000256" key="2">
    <source>
        <dbReference type="ARBA" id="ARBA00022679"/>
    </source>
</evidence>
<dbReference type="SUPFAM" id="SSF57903">
    <property type="entry name" value="FYVE/PHD zinc finger"/>
    <property type="match status" value="2"/>
</dbReference>
<evidence type="ECO:0000256" key="8">
    <source>
        <dbReference type="ARBA" id="ARBA00023163"/>
    </source>
</evidence>
<evidence type="ECO:0000256" key="6">
    <source>
        <dbReference type="ARBA" id="ARBA00023015"/>
    </source>
</evidence>
<keyword evidence="9" id="KW-0539">Nucleus</keyword>
<dbReference type="InterPro" id="IPR003888">
    <property type="entry name" value="FYrich_N"/>
</dbReference>
<reference evidence="15" key="2">
    <citation type="submission" date="2023-06" db="EMBL/GenBank/DDBJ databases">
        <authorList>
            <person name="Ma L."/>
            <person name="Liu K.-W."/>
            <person name="Li Z."/>
            <person name="Hsiao Y.-Y."/>
            <person name="Qi Y."/>
            <person name="Fu T."/>
            <person name="Tang G."/>
            <person name="Zhang D."/>
            <person name="Sun W.-H."/>
            <person name="Liu D.-K."/>
            <person name="Li Y."/>
            <person name="Chen G.-Z."/>
            <person name="Liu X.-D."/>
            <person name="Liao X.-Y."/>
            <person name="Jiang Y.-T."/>
            <person name="Yu X."/>
            <person name="Hao Y."/>
            <person name="Huang J."/>
            <person name="Zhao X.-W."/>
            <person name="Ke S."/>
            <person name="Chen Y.-Y."/>
            <person name="Wu W.-L."/>
            <person name="Hsu J.-L."/>
            <person name="Lin Y.-F."/>
            <person name="Huang M.-D."/>
            <person name="Li C.-Y."/>
            <person name="Huang L."/>
            <person name="Wang Z.-W."/>
            <person name="Zhao X."/>
            <person name="Zhong W.-Y."/>
            <person name="Peng D.-H."/>
            <person name="Ahmad S."/>
            <person name="Lan S."/>
            <person name="Zhang J.-S."/>
            <person name="Tsai W.-C."/>
            <person name="Van De Peer Y."/>
            <person name="Liu Z.-J."/>
        </authorList>
    </citation>
    <scope>NUCLEOTIDE SEQUENCE</scope>
    <source>
        <strain evidence="15">CP</strain>
        <tissue evidence="15">Leaves</tissue>
    </source>
</reference>
<feature type="region of interest" description="Disordered" evidence="11">
    <location>
        <begin position="1916"/>
        <end position="1956"/>
    </location>
</feature>
<dbReference type="Gene3D" id="3.30.160.360">
    <property type="match status" value="1"/>
</dbReference>
<evidence type="ECO:0000259" key="13">
    <source>
        <dbReference type="PROSITE" id="PS50827"/>
    </source>
</evidence>
<dbReference type="GO" id="GO:0005634">
    <property type="term" value="C:nucleus"/>
    <property type="evidence" value="ECO:0007669"/>
    <property type="project" value="UniProtKB-SubCell"/>
</dbReference>
<dbReference type="Pfam" id="PF01429">
    <property type="entry name" value="MBD"/>
    <property type="match status" value="1"/>
</dbReference>
<name>A0AAV9EUJ3_ACOCL</name>
<feature type="region of interest" description="Disordered" evidence="11">
    <location>
        <begin position="150"/>
        <end position="179"/>
    </location>
</feature>
<dbReference type="GO" id="GO:0003677">
    <property type="term" value="F:DNA binding"/>
    <property type="evidence" value="ECO:0007669"/>
    <property type="project" value="UniProtKB-KW"/>
</dbReference>
<dbReference type="InterPro" id="IPR016177">
    <property type="entry name" value="DNA-bd_dom_sf"/>
</dbReference>
<reference evidence="15" key="1">
    <citation type="journal article" date="2023" name="Nat. Commun.">
        <title>Diploid and tetraploid genomes of Acorus and the evolution of monocots.</title>
        <authorList>
            <person name="Ma L."/>
            <person name="Liu K.W."/>
            <person name="Li Z."/>
            <person name="Hsiao Y.Y."/>
            <person name="Qi Y."/>
            <person name="Fu T."/>
            <person name="Tang G.D."/>
            <person name="Zhang D."/>
            <person name="Sun W.H."/>
            <person name="Liu D.K."/>
            <person name="Li Y."/>
            <person name="Chen G.Z."/>
            <person name="Liu X.D."/>
            <person name="Liao X.Y."/>
            <person name="Jiang Y.T."/>
            <person name="Yu X."/>
            <person name="Hao Y."/>
            <person name="Huang J."/>
            <person name="Zhao X.W."/>
            <person name="Ke S."/>
            <person name="Chen Y.Y."/>
            <person name="Wu W.L."/>
            <person name="Hsu J.L."/>
            <person name="Lin Y.F."/>
            <person name="Huang M.D."/>
            <person name="Li C.Y."/>
            <person name="Huang L."/>
            <person name="Wang Z.W."/>
            <person name="Zhao X."/>
            <person name="Zhong W.Y."/>
            <person name="Peng D.H."/>
            <person name="Ahmad S."/>
            <person name="Lan S."/>
            <person name="Zhang J.S."/>
            <person name="Tsai W.C."/>
            <person name="Van de Peer Y."/>
            <person name="Liu Z.J."/>
        </authorList>
    </citation>
    <scope>NUCLEOTIDE SEQUENCE</scope>
    <source>
        <strain evidence="15">CP</strain>
    </source>
</reference>
<evidence type="ECO:0000256" key="9">
    <source>
        <dbReference type="ARBA" id="ARBA00023242"/>
    </source>
</evidence>
<dbReference type="EMBL" id="JAUJYO010000005">
    <property type="protein sequence ID" value="KAK1315877.1"/>
    <property type="molecule type" value="Genomic_DNA"/>
</dbReference>
<feature type="region of interest" description="Disordered" evidence="11">
    <location>
        <begin position="761"/>
        <end position="784"/>
    </location>
</feature>
<evidence type="ECO:0000256" key="4">
    <source>
        <dbReference type="ARBA" id="ARBA00022771"/>
    </source>
</evidence>
<dbReference type="Gene3D" id="3.30.40.10">
    <property type="entry name" value="Zinc/RING finger domain, C3HC4 (zinc finger)"/>
    <property type="match status" value="1"/>
</dbReference>
<dbReference type="Gene3D" id="3.30.890.10">
    <property type="entry name" value="Methyl-cpg-binding Protein 2, Chain A"/>
    <property type="match status" value="1"/>
</dbReference>
<dbReference type="InterPro" id="IPR028941">
    <property type="entry name" value="WHIM2_dom"/>
</dbReference>
<feature type="compositionally biased region" description="Basic and acidic residues" evidence="11">
    <location>
        <begin position="1"/>
        <end position="15"/>
    </location>
</feature>
<comment type="caution">
    <text evidence="15">The sequence shown here is derived from an EMBL/GenBank/DDBJ whole genome shotgun (WGS) entry which is preliminary data.</text>
</comment>
<keyword evidence="4 10" id="KW-0863">Zinc-finger</keyword>
<keyword evidence="2" id="KW-0808">Transferase</keyword>
<dbReference type="PROSITE" id="PS50982">
    <property type="entry name" value="MBD"/>
    <property type="match status" value="1"/>
</dbReference>
<feature type="compositionally biased region" description="Polar residues" evidence="11">
    <location>
        <begin position="762"/>
        <end position="783"/>
    </location>
</feature>
<feature type="region of interest" description="Disordered" evidence="11">
    <location>
        <begin position="1"/>
        <end position="35"/>
    </location>
</feature>
<dbReference type="InterPro" id="IPR011011">
    <property type="entry name" value="Znf_FYVE_PHD"/>
</dbReference>
<dbReference type="InterPro" id="IPR013083">
    <property type="entry name" value="Znf_RING/FYVE/PHD"/>
</dbReference>
<sequence>MDPIELPRRPSREGRPFLIDLNEVPSPPSIEPSPSPVALDALTVVRRSLPPVPFPPGRPADHPGQPGFGLPLPCGSCGQPETRGYTLVCDGCEQGFHVVCVIGGGGGGARPTEDWLCGPCLRSGERNKRWPLGAHRAKGGVRLLDMNALPPAEADGEGDGFDGQTSGESSFHDGSHMPQSNLVNQWNEFDLEKDSCIIDTVKDSQDIQQHQLTVTRNPEPAVFGQSLQDKLIVNSSIPEVPSHMQADIFLQKLRKSMSEGQGLLDGWHVEMKQCSNRSEMYPVYCAPDGKRFESMSEVARYLGISLDLVSIDTKDRNNEITSSHKALPARKRKKELARLSRRNSVTDGVSSSIRRLSLVSLGKVVPGDAYHDAAQIWPIGYRSSWHDRITGSFFECEVTDGGHCGPVYKVKRRPCSTLALPVGATFISYSNLEENGDTKVETDGFVTQMDYGEDDEISMMLLDPSSSEHNILSCFGNCLPETSRECNLGTEYGLLRESNGSSERSGSYFDGNMSLSDDIGEFCVEGRSSLLVWKLVAKTLIDICREVYKRSGTFHLLCRHDMSVVEGAHGLGSLARFCYFSGPFNTLRTVRSANELETCCEALGKWLDQDRFGLDVDFVQELIEHLPGVLACSQYVFLNDRKHHSTSQTVGSGILWAKRNNGSYGKEGEMVCASLGLQGRSIKQEDTLFNDRLPPPGRRLSSRIPKELIGDFLEIWEFLWRFHDVLGLKEPLSFEELEDELIEPWSNGATSLHKLEKEIQEGSISTAQKTESTFGRNRSSTGESDLLAEGENPLIFIPMETVCLKEAAQARAASRTYKRCTGTALTKIHTSLLNALVGELQCKAAAVADPTFDSGDIKSRRGKRKDMDNTLPLKKSKIDMLTVNELTWPELARRYILAFSAMDGSLDFSEISMRDAAKVFRCLQGDGGVLCGSLAGVASMEADALNLSLFTEYRTNLFDSQLLAEAESKIFPGSVNCETEVKAVDSKLYDRSGCCETSTTNGGDIPEWAQLLEPVRKLPTNVGTRIRKCIYDALDKNPPEWAGDVLKHSISKEVYKGNAAGPTKKAVIHVLNVVYGYERDKVIKERKGKKRVQVSSRISDSIMKQCRLVLRLATSADEDKVFSNLLGSTLLNGNDNEEEGILGSPAMFPRPLDFRMIDLRLETGAYGGSHEAFLEDVREFECYTGRNALGALCFAKVTEFTFELEWFQLSVLNLVQKRTDNADGESSNAAAPKSPDEDVPKANWESGICKVCGIDRADSSVLLCDTCDSEYHTYCLNPPLARVPKGDWCPLILLFLMRIGTPNCPDKSDFPRSFIREHLDQCAETLPDLQQKLRSLYAEWRNLKFQELTEKTEENSNIIQNVDAFSEAHLQRGTSTAENGFGEIMLGGIGKCSGMLFLKRFSEKHHDGNEDPRNPTHDPSEMKLEDVQNNCRPSHGRDECNKPNGQVQPVASQRDGGYTSRDMLLCNNEHENPQNGPSNLRTHDIGMEANGSMHRLGLYGSHLLSGNGNALFSRNSPTMPLASSVIVPLTEPSTANIDSLSFAHQHSIQPGLSTSQVSFFEMNPQKRAFQDSIGNIESQLLKMSFRRELLGRDSYGRLYWLLSRPDERPRLVVEANPKTSCASSSDLKRHRFCLLGSSWTLYESGSEIQGLIQWLGGGDAREKELKDSILQWFRFGSQQVSNCVPEIAQLVPDSLVSEKSVTPDLSVTKALAILEKKYGSCLEPETNELPKKRGRKSKTSFEERLYRCDCLEPVWPSRYHCLSCHWTFCTSVELEGHNNGKCSSIVPSSDGTKENGDYMKGKGMRYESGFGKIHGDEVDVPDASKNRKFNLSSRLVKHEKASPFDFGEISSKFVTNNSNMELVKEVGLIGLGGIPSFVPSVPEYFVDPTLMLHPNAESKHNQMIGLTDSWEYPTKKKVGPSQRSVENGSHKSWKSERHVSGCENPGENIPQSNTRTGSIEPDQCCIISQYSLQRVVGRSSAILRRLKINLLDMDAALANESLRAERASSQRRCTWRAYVKSADSIYEIVLAMLIFEGMIKTECLNNRWWYWSSLTAAAKTSTLSALALRIYTLDSSIIYEKTSSSGSDMMDNTKLVSKVGKKRRDADG</sequence>
<feature type="domain" description="MBD" evidence="14">
    <location>
        <begin position="253"/>
        <end position="325"/>
    </location>
</feature>
<accession>A0AAV9EUJ3</accession>
<dbReference type="InterPro" id="IPR019786">
    <property type="entry name" value="Zinc_finger_PHD-type_CS"/>
</dbReference>
<evidence type="ECO:0000256" key="11">
    <source>
        <dbReference type="SAM" id="MobiDB-lite"/>
    </source>
</evidence>
<proteinExistence type="predicted"/>
<dbReference type="InterPro" id="IPR018501">
    <property type="entry name" value="DDT_dom"/>
</dbReference>
<dbReference type="PROSITE" id="PS01359">
    <property type="entry name" value="ZF_PHD_1"/>
    <property type="match status" value="1"/>
</dbReference>
<dbReference type="InterPro" id="IPR001965">
    <property type="entry name" value="Znf_PHD"/>
</dbReference>
<keyword evidence="7" id="KW-0238">DNA-binding</keyword>
<evidence type="ECO:0000313" key="15">
    <source>
        <dbReference type="EMBL" id="KAK1315877.1"/>
    </source>
</evidence>
<dbReference type="InterPro" id="IPR001739">
    <property type="entry name" value="Methyl_CpG_DNA-bd"/>
</dbReference>
<dbReference type="PANTHER" id="PTHR47162:SF10">
    <property type="entry name" value="METHYL-CPG-BINDING DOMAIN-CONTAINING PROTEIN 9 ISOFORM X1"/>
    <property type="match status" value="1"/>
</dbReference>
<keyword evidence="6" id="KW-0805">Transcription regulation</keyword>
<dbReference type="InterPro" id="IPR003889">
    <property type="entry name" value="FYrich_C"/>
</dbReference>
<gene>
    <name evidence="15" type="primary">MBD9</name>
    <name evidence="15" type="ORF">QJS10_CPA05g01944</name>
</gene>
<keyword evidence="8" id="KW-0804">Transcription</keyword>
<feature type="region of interest" description="Disordered" evidence="11">
    <location>
        <begin position="1428"/>
        <end position="1455"/>
    </location>
</feature>
<dbReference type="PANTHER" id="PTHR47162">
    <property type="entry name" value="OS02G0192300 PROTEIN"/>
    <property type="match status" value="1"/>
</dbReference>
<comment type="subcellular location">
    <subcellularLocation>
        <location evidence="1">Nucleus</location>
    </subcellularLocation>
</comment>
<dbReference type="SMART" id="SM00249">
    <property type="entry name" value="PHD"/>
    <property type="match status" value="2"/>
</dbReference>
<evidence type="ECO:0000259" key="12">
    <source>
        <dbReference type="PROSITE" id="PS50016"/>
    </source>
</evidence>
<dbReference type="PROSITE" id="PS50827">
    <property type="entry name" value="DDT"/>
    <property type="match status" value="1"/>
</dbReference>
<dbReference type="PROSITE" id="PS50016">
    <property type="entry name" value="ZF_PHD_2"/>
    <property type="match status" value="1"/>
</dbReference>
<dbReference type="Pfam" id="PF15613">
    <property type="entry name" value="WSD"/>
    <property type="match status" value="1"/>
</dbReference>
<feature type="compositionally biased region" description="Pro residues" evidence="11">
    <location>
        <begin position="25"/>
        <end position="35"/>
    </location>
</feature>
<dbReference type="GO" id="GO:0008270">
    <property type="term" value="F:zinc ion binding"/>
    <property type="evidence" value="ECO:0007669"/>
    <property type="project" value="UniProtKB-KW"/>
</dbReference>